<dbReference type="SUPFAM" id="SSF50939">
    <property type="entry name" value="Sialidases"/>
    <property type="match status" value="1"/>
</dbReference>
<dbReference type="InterPro" id="IPR036278">
    <property type="entry name" value="Sialidase_sf"/>
</dbReference>
<dbReference type="RefSeq" id="WP_132877594.1">
    <property type="nucleotide sequence ID" value="NZ_SLXQ01000005.1"/>
</dbReference>
<feature type="chain" id="PRO_5020840666" description="BNR repeat protein" evidence="1">
    <location>
        <begin position="27"/>
        <end position="396"/>
    </location>
</feature>
<reference evidence="2 3" key="1">
    <citation type="submission" date="2019-03" db="EMBL/GenBank/DDBJ databases">
        <title>Genomic Encyclopedia of Type Strains, Phase IV (KMG-IV): sequencing the most valuable type-strain genomes for metagenomic binning, comparative biology and taxonomic classification.</title>
        <authorList>
            <person name="Goeker M."/>
        </authorList>
    </citation>
    <scope>NUCLEOTIDE SEQUENCE [LARGE SCALE GENOMIC DNA]</scope>
    <source>
        <strain evidence="2 3">DSM 45765</strain>
    </source>
</reference>
<keyword evidence="3" id="KW-1185">Reference proteome</keyword>
<evidence type="ECO:0000313" key="2">
    <source>
        <dbReference type="EMBL" id="TCP53163.1"/>
    </source>
</evidence>
<feature type="signal peptide" evidence="1">
    <location>
        <begin position="1"/>
        <end position="26"/>
    </location>
</feature>
<dbReference type="AlphaFoldDB" id="A0A4R2QT95"/>
<comment type="caution">
    <text evidence="2">The sequence shown here is derived from an EMBL/GenBank/DDBJ whole genome shotgun (WGS) entry which is preliminary data.</text>
</comment>
<dbReference type="Proteomes" id="UP000294911">
    <property type="component" value="Unassembled WGS sequence"/>
</dbReference>
<dbReference type="EMBL" id="SLXQ01000005">
    <property type="protein sequence ID" value="TCP53163.1"/>
    <property type="molecule type" value="Genomic_DNA"/>
</dbReference>
<evidence type="ECO:0008006" key="4">
    <source>
        <dbReference type="Google" id="ProtNLM"/>
    </source>
</evidence>
<dbReference type="OrthoDB" id="5958808at2"/>
<name>A0A4R2QT95_9PSEU</name>
<proteinExistence type="predicted"/>
<dbReference type="CDD" id="cd15482">
    <property type="entry name" value="Sialidase_non-viral"/>
    <property type="match status" value="2"/>
</dbReference>
<protein>
    <recommendedName>
        <fullName evidence="4">BNR repeat protein</fullName>
    </recommendedName>
</protein>
<dbReference type="PANTHER" id="PTHR38792:SF3">
    <property type="entry name" value="BNR_ASP-BOX REPEAT DOMAIN PROTEIN (AFU_ORTHOLOGUE AFUA_7G06430)-RELATED"/>
    <property type="match status" value="1"/>
</dbReference>
<gene>
    <name evidence="2" type="ORF">EV191_105226</name>
</gene>
<sequence length="396" mass="43432">MPRSVARLGLLLSSLLVIMLAHPVAATGTPEAADETVRAGASGELLHEGQGRYPRLVRLEHQPIGNGRILATVNSRDGEGDYSPIYESRDEGESFRKVGEVRDPEGPNGQCCATLYELPQQVGELRAGTLLWAASMGQRAGDNRRIGIKVWQSTNRGRTWSFLSEVDRSGNHDGKWEPEFNVDANGVLWVHYADETDAPQYSQILVRKASTDGVSWGERRDTMRVAPDPLRPGMPIVRKLPDGRYYMSYEICNLPDHACGSYFKISADGANWGSPQEHGTRVQTPNGRYFQHAQTISLAPGGRNGTRILHIGQIYTESDGKPAPGNGQMILANDNFGSGEWYEVQAPVHVPKPRNDTCPNFSSTLLPVDNGENILQISADFDSDGVCKAYFDKGPA</sequence>
<accession>A0A4R2QT95</accession>
<evidence type="ECO:0000313" key="3">
    <source>
        <dbReference type="Proteomes" id="UP000294911"/>
    </source>
</evidence>
<keyword evidence="1" id="KW-0732">Signal</keyword>
<organism evidence="2 3">
    <name type="scientific">Tamaricihabitans halophyticus</name>
    <dbReference type="NCBI Taxonomy" id="1262583"/>
    <lineage>
        <taxon>Bacteria</taxon>
        <taxon>Bacillati</taxon>
        <taxon>Actinomycetota</taxon>
        <taxon>Actinomycetes</taxon>
        <taxon>Pseudonocardiales</taxon>
        <taxon>Pseudonocardiaceae</taxon>
        <taxon>Tamaricihabitans</taxon>
    </lineage>
</organism>
<evidence type="ECO:0000256" key="1">
    <source>
        <dbReference type="SAM" id="SignalP"/>
    </source>
</evidence>
<dbReference type="Gene3D" id="2.120.10.10">
    <property type="match status" value="1"/>
</dbReference>
<dbReference type="PANTHER" id="PTHR38792">
    <property type="entry name" value="BNR/ASP-BOX REPEAT DOMAIN PROTEIN (AFU_ORTHOLOGUE AFUA_7G06430)-RELATED"/>
    <property type="match status" value="1"/>
</dbReference>